<dbReference type="AlphaFoldDB" id="A0A1H4D7B0"/>
<organism evidence="3 4">
    <name type="scientific">Xylanibacter ruminicola</name>
    <name type="common">Prevotella ruminicola</name>
    <dbReference type="NCBI Taxonomy" id="839"/>
    <lineage>
        <taxon>Bacteria</taxon>
        <taxon>Pseudomonadati</taxon>
        <taxon>Bacteroidota</taxon>
        <taxon>Bacteroidia</taxon>
        <taxon>Bacteroidales</taxon>
        <taxon>Prevotellaceae</taxon>
        <taxon>Xylanibacter</taxon>
    </lineage>
</organism>
<keyword evidence="1" id="KW-0812">Transmembrane</keyword>
<dbReference type="PROSITE" id="PS51257">
    <property type="entry name" value="PROKAR_LIPOPROTEIN"/>
    <property type="match status" value="1"/>
</dbReference>
<dbReference type="Proteomes" id="UP000182257">
    <property type="component" value="Unassembled WGS sequence"/>
</dbReference>
<feature type="transmembrane region" description="Helical" evidence="1">
    <location>
        <begin position="89"/>
        <end position="107"/>
    </location>
</feature>
<keyword evidence="1" id="KW-0472">Membrane</keyword>
<reference evidence="3 4" key="1">
    <citation type="submission" date="2016-10" db="EMBL/GenBank/DDBJ databases">
        <authorList>
            <person name="de Groot N.N."/>
        </authorList>
    </citation>
    <scope>NUCLEOTIDE SEQUENCE [LARGE SCALE GENOMIC DNA]</scope>
    <source>
        <strain evidence="3 4">D31d</strain>
    </source>
</reference>
<feature type="signal peptide" evidence="2">
    <location>
        <begin position="1"/>
        <end position="28"/>
    </location>
</feature>
<evidence type="ECO:0000313" key="4">
    <source>
        <dbReference type="Proteomes" id="UP000182257"/>
    </source>
</evidence>
<accession>A0A1H4D7B0</accession>
<feature type="transmembrane region" description="Helical" evidence="1">
    <location>
        <begin position="119"/>
        <end position="144"/>
    </location>
</feature>
<name>A0A1H4D7B0_XYLRU</name>
<dbReference type="InterPro" id="IPR021354">
    <property type="entry name" value="DUF2975"/>
</dbReference>
<keyword evidence="2" id="KW-0732">Signal</keyword>
<dbReference type="EMBL" id="FNRF01000004">
    <property type="protein sequence ID" value="SEA68537.1"/>
    <property type="molecule type" value="Genomic_DNA"/>
</dbReference>
<protein>
    <recommendedName>
        <fullName evidence="5">Lipoprotein</fullName>
    </recommendedName>
</protein>
<evidence type="ECO:0000256" key="2">
    <source>
        <dbReference type="SAM" id="SignalP"/>
    </source>
</evidence>
<feature type="chain" id="PRO_5010357356" description="Lipoprotein" evidence="2">
    <location>
        <begin position="29"/>
        <end position="154"/>
    </location>
</feature>
<dbReference type="Pfam" id="PF11188">
    <property type="entry name" value="DUF2975"/>
    <property type="match status" value="1"/>
</dbReference>
<evidence type="ECO:0000313" key="3">
    <source>
        <dbReference type="EMBL" id="SEA68537.1"/>
    </source>
</evidence>
<proteinExistence type="predicted"/>
<dbReference type="OrthoDB" id="1047271at2"/>
<evidence type="ECO:0000256" key="1">
    <source>
        <dbReference type="SAM" id="Phobius"/>
    </source>
</evidence>
<dbReference type="RefSeq" id="WP_074761544.1">
    <property type="nucleotide sequence ID" value="NZ_FNRF01000004.1"/>
</dbReference>
<keyword evidence="1" id="KW-1133">Transmembrane helix</keyword>
<gene>
    <name evidence="3" type="ORF">SAMN05216462_2164</name>
</gene>
<feature type="transmembrane region" description="Helical" evidence="1">
    <location>
        <begin position="47"/>
        <end position="77"/>
    </location>
</feature>
<evidence type="ECO:0008006" key="5">
    <source>
        <dbReference type="Google" id="ProtNLM"/>
    </source>
</evidence>
<sequence length="154" mass="16932">MKKKLNCFCILLLVLMVASFVLSCVAGADDFHRGWEEGANNHEPMGGYGILCMFTVLICFLVGLYAISCFIRFILCVNQGEVFTWDNVSLLRIAGWCSIIVPAVLAAVMTPETDNLIETWGSCITIAAEGIFILIMAEAFAIGLKLKEEQDLTI</sequence>